<dbReference type="AlphaFoldDB" id="X1TDS3"/>
<dbReference type="EMBL" id="BARW01018916">
    <property type="protein sequence ID" value="GAI89486.1"/>
    <property type="molecule type" value="Genomic_DNA"/>
</dbReference>
<evidence type="ECO:0000313" key="1">
    <source>
        <dbReference type="EMBL" id="GAI89486.1"/>
    </source>
</evidence>
<name>X1TDS3_9ZZZZ</name>
<feature type="non-terminal residue" evidence="1">
    <location>
        <position position="1"/>
    </location>
</feature>
<sequence length="39" mass="4460">GTDVWSQPANCAESIKEFLTHPTPSLFKEEDKKRGLRNE</sequence>
<proteinExistence type="predicted"/>
<accession>X1TDS3</accession>
<reference evidence="1" key="1">
    <citation type="journal article" date="2014" name="Front. Microbiol.">
        <title>High frequency of phylogenetically diverse reductive dehalogenase-homologous genes in deep subseafloor sedimentary metagenomes.</title>
        <authorList>
            <person name="Kawai M."/>
            <person name="Futagami T."/>
            <person name="Toyoda A."/>
            <person name="Takaki Y."/>
            <person name="Nishi S."/>
            <person name="Hori S."/>
            <person name="Arai W."/>
            <person name="Tsubouchi T."/>
            <person name="Morono Y."/>
            <person name="Uchiyama I."/>
            <person name="Ito T."/>
            <person name="Fujiyama A."/>
            <person name="Inagaki F."/>
            <person name="Takami H."/>
        </authorList>
    </citation>
    <scope>NUCLEOTIDE SEQUENCE</scope>
    <source>
        <strain evidence="1">Expedition CK06-06</strain>
    </source>
</reference>
<protein>
    <submittedName>
        <fullName evidence="1">Uncharacterized protein</fullName>
    </submittedName>
</protein>
<comment type="caution">
    <text evidence="1">The sequence shown here is derived from an EMBL/GenBank/DDBJ whole genome shotgun (WGS) entry which is preliminary data.</text>
</comment>
<gene>
    <name evidence="1" type="ORF">S12H4_32281</name>
</gene>
<organism evidence="1">
    <name type="scientific">marine sediment metagenome</name>
    <dbReference type="NCBI Taxonomy" id="412755"/>
    <lineage>
        <taxon>unclassified sequences</taxon>
        <taxon>metagenomes</taxon>
        <taxon>ecological metagenomes</taxon>
    </lineage>
</organism>